<feature type="transmembrane region" description="Helical" evidence="1">
    <location>
        <begin position="393"/>
        <end position="413"/>
    </location>
</feature>
<gene>
    <name evidence="2" type="ORF">AD929_02350</name>
</gene>
<evidence type="ECO:0000313" key="2">
    <source>
        <dbReference type="EMBL" id="KXV02550.1"/>
    </source>
</evidence>
<name>A0A149QZ08_9PROT</name>
<dbReference type="EMBL" id="LHZB01000090">
    <property type="protein sequence ID" value="KXV02550.1"/>
    <property type="molecule type" value="Genomic_DNA"/>
</dbReference>
<feature type="transmembrane region" description="Helical" evidence="1">
    <location>
        <begin position="12"/>
        <end position="33"/>
    </location>
</feature>
<proteinExistence type="predicted"/>
<dbReference type="Proteomes" id="UP000075573">
    <property type="component" value="Unassembled WGS sequence"/>
</dbReference>
<keyword evidence="1" id="KW-0472">Membrane</keyword>
<protein>
    <submittedName>
        <fullName evidence="2">Uncharacterized protein</fullName>
    </submittedName>
</protein>
<feature type="transmembrane region" description="Helical" evidence="1">
    <location>
        <begin position="54"/>
        <end position="73"/>
    </location>
</feature>
<organism evidence="2 3">
    <name type="scientific">Gluconobacter potus</name>
    <dbReference type="NCBI Taxonomy" id="2724927"/>
    <lineage>
        <taxon>Bacteria</taxon>
        <taxon>Pseudomonadati</taxon>
        <taxon>Pseudomonadota</taxon>
        <taxon>Alphaproteobacteria</taxon>
        <taxon>Acetobacterales</taxon>
        <taxon>Acetobacteraceae</taxon>
        <taxon>Gluconobacter</taxon>
    </lineage>
</organism>
<accession>A0A149QZ08</accession>
<sequence length="507" mass="56237">MREGYSAPGYVKFLSIVTLVYLTFEMAFNAHLLDITGALSSVDDVTSVEHTGRLLSGVAIAIAVWGWGIFPLARRFEVSRFLTVCMLVISAGLCIRGAYSGEDRLVRHYVDVSSGQQRREAVVLQQLTAMVHQDRISISGMDLTKNERLTPAGKAFMTVLPLEALSVDNLDGRVVDAIRNQVRQAVINGAGDAAQQYNHDVLPLQDAPQKMYNGYVRAVNGYHDALNGISDAQDKAWDRYLHELAKHNFYPANVPGYAHGSVISSVRRQGVPVPSNWNPADQQTFYDSLERSIRTRAEGDFHRAMGRITGSSDVSDNLSEKDFLALPGVSRKIATPASSDIHPGMSFEEYKRRVWQPGVDKEVSKRVEAMNLEPSHFEDGGDRESMGRDAMEAAIAAPLALIFSILGATLHLFKVTNYLLWWRRPAMRKSIRMTTIGAVVTVLLAIPFFRSNEVTRTHVFQALSEGVQKSYAAPYGSIIDSGLKWIVQTEPMAYPLFAAARFITPHF</sequence>
<keyword evidence="1" id="KW-1133">Transmembrane helix</keyword>
<dbReference type="PATRIC" id="fig|442.7.peg.2913"/>
<evidence type="ECO:0000313" key="3">
    <source>
        <dbReference type="Proteomes" id="UP000075573"/>
    </source>
</evidence>
<dbReference type="AlphaFoldDB" id="A0A149QZ08"/>
<feature type="transmembrane region" description="Helical" evidence="1">
    <location>
        <begin position="433"/>
        <end position="449"/>
    </location>
</feature>
<evidence type="ECO:0000256" key="1">
    <source>
        <dbReference type="SAM" id="Phobius"/>
    </source>
</evidence>
<comment type="caution">
    <text evidence="2">The sequence shown here is derived from an EMBL/GenBank/DDBJ whole genome shotgun (WGS) entry which is preliminary data.</text>
</comment>
<reference evidence="2 3" key="1">
    <citation type="submission" date="2015-06" db="EMBL/GenBank/DDBJ databases">
        <title>Improved classification and identification of acetic acid bacteria using matrix-assisted laser desorption/ionization time-of-flight mass spectrometry; Gluconobacter nephelii and Gluconobacter uchimurae are later heterotypic synonyms of Gluconobacter japonicus and Gluconobacter oxydans, respectively.</title>
        <authorList>
            <person name="Li L."/>
            <person name="Cleenwerck I."/>
            <person name="De Vuyst L."/>
            <person name="Vandamme P."/>
        </authorList>
    </citation>
    <scope>NUCLEOTIDE SEQUENCE [LARGE SCALE GENOMIC DNA]</scope>
    <source>
        <strain evidence="2 3">LMG 1764</strain>
    </source>
</reference>
<dbReference type="RefSeq" id="WP_062493986.1">
    <property type="nucleotide sequence ID" value="NZ_LHZB01000090.1"/>
</dbReference>
<keyword evidence="1" id="KW-0812">Transmembrane</keyword>